<name>A0A699WD93_TANCI</name>
<feature type="non-terminal residue" evidence="1">
    <location>
        <position position="118"/>
    </location>
</feature>
<organism evidence="1">
    <name type="scientific">Tanacetum cinerariifolium</name>
    <name type="common">Dalmatian daisy</name>
    <name type="synonym">Chrysanthemum cinerariifolium</name>
    <dbReference type="NCBI Taxonomy" id="118510"/>
    <lineage>
        <taxon>Eukaryota</taxon>
        <taxon>Viridiplantae</taxon>
        <taxon>Streptophyta</taxon>
        <taxon>Embryophyta</taxon>
        <taxon>Tracheophyta</taxon>
        <taxon>Spermatophyta</taxon>
        <taxon>Magnoliopsida</taxon>
        <taxon>eudicotyledons</taxon>
        <taxon>Gunneridae</taxon>
        <taxon>Pentapetalae</taxon>
        <taxon>asterids</taxon>
        <taxon>campanulids</taxon>
        <taxon>Asterales</taxon>
        <taxon>Asteraceae</taxon>
        <taxon>Asteroideae</taxon>
        <taxon>Anthemideae</taxon>
        <taxon>Anthemidinae</taxon>
        <taxon>Tanacetum</taxon>
    </lineage>
</organism>
<dbReference type="EMBL" id="BKCJ011644690">
    <property type="protein sequence ID" value="GFD45287.1"/>
    <property type="molecule type" value="Genomic_DNA"/>
</dbReference>
<accession>A0A699WD93</accession>
<reference evidence="1" key="1">
    <citation type="journal article" date="2019" name="Sci. Rep.">
        <title>Draft genome of Tanacetum cinerariifolium, the natural source of mosquito coil.</title>
        <authorList>
            <person name="Yamashiro T."/>
            <person name="Shiraishi A."/>
            <person name="Satake H."/>
            <person name="Nakayama K."/>
        </authorList>
    </citation>
    <scope>NUCLEOTIDE SEQUENCE</scope>
</reference>
<dbReference type="AlphaFoldDB" id="A0A699WD93"/>
<proteinExistence type="predicted"/>
<feature type="non-terminal residue" evidence="1">
    <location>
        <position position="1"/>
    </location>
</feature>
<protein>
    <submittedName>
        <fullName evidence="1">Uncharacterized protein</fullName>
    </submittedName>
</protein>
<sequence length="118" mass="14298">YQLDERLQGEEQQGLNDDEKAKLFMQLLQKKRKFFVVKRAEEKRNKPPTQAQQRKIMYTYLKNMEEKNLTDLKNKCFDYIQKMFDRAFKRINTFVDYRTELVEESSKKVKEEVTEGSS</sequence>
<evidence type="ECO:0000313" key="1">
    <source>
        <dbReference type="EMBL" id="GFD45287.1"/>
    </source>
</evidence>
<comment type="caution">
    <text evidence="1">The sequence shown here is derived from an EMBL/GenBank/DDBJ whole genome shotgun (WGS) entry which is preliminary data.</text>
</comment>
<gene>
    <name evidence="1" type="ORF">Tci_917256</name>
</gene>